<organism evidence="1 2">
    <name type="scientific">Fusobacterium nucleatum subsp. polymorphum</name>
    <name type="common">Fusobacterium polymorphum</name>
    <dbReference type="NCBI Taxonomy" id="76857"/>
    <lineage>
        <taxon>Bacteria</taxon>
        <taxon>Fusobacteriati</taxon>
        <taxon>Fusobacteriota</taxon>
        <taxon>Fusobacteriia</taxon>
        <taxon>Fusobacteriales</taxon>
        <taxon>Fusobacteriaceae</taxon>
        <taxon>Fusobacterium</taxon>
    </lineage>
</organism>
<proteinExistence type="predicted"/>
<reference evidence="1 2" key="1">
    <citation type="submission" date="2017-06" db="EMBL/GenBank/DDBJ databases">
        <title>Genome sequencing of Fusobacterium nucleatum subsp. polymorphum KCOM 1232 (=ChDC F37).</title>
        <authorList>
            <person name="Kook J.-K."/>
            <person name="Park S.-N."/>
            <person name="Lim Y.K."/>
            <person name="Roh H."/>
        </authorList>
    </citation>
    <scope>NUCLEOTIDE SEQUENCE [LARGE SCALE GENOMIC DNA]</scope>
    <source>
        <strain evidence="2">KCOM 1232 ( ChDC F37)</strain>
    </source>
</reference>
<evidence type="ECO:0000313" key="1">
    <source>
        <dbReference type="EMBL" id="PGH20194.1"/>
    </source>
</evidence>
<dbReference type="EMBL" id="NJGI01000006">
    <property type="protein sequence ID" value="PGH20194.1"/>
    <property type="molecule type" value="Genomic_DNA"/>
</dbReference>
<dbReference type="AlphaFoldDB" id="A0A2B7Y7Y5"/>
<gene>
    <name evidence="1" type="ORF">RN96_11515</name>
</gene>
<comment type="caution">
    <text evidence="1">The sequence shown here is derived from an EMBL/GenBank/DDBJ whole genome shotgun (WGS) entry which is preliminary data.</text>
</comment>
<sequence>MFLEKRKVGNNIYLMLIKNNVYFKNGVKKAKKDLVASFGNIANYDNGDPNFFEKLRDNFKKVLR</sequence>
<protein>
    <submittedName>
        <fullName evidence="1">Uncharacterized protein</fullName>
    </submittedName>
</protein>
<accession>A0A2B7Y7Y5</accession>
<name>A0A2B7Y7Y5_FUSNP</name>
<dbReference type="Proteomes" id="UP000222862">
    <property type="component" value="Unassembled WGS sequence"/>
</dbReference>
<evidence type="ECO:0000313" key="2">
    <source>
        <dbReference type="Proteomes" id="UP000222862"/>
    </source>
</evidence>
<dbReference type="RefSeq" id="WP_098703527.1">
    <property type="nucleotide sequence ID" value="NZ_NJGI01000006.1"/>
</dbReference>